<name>A0A1R3I5X8_9ROSI</name>
<evidence type="ECO:0000313" key="3">
    <source>
        <dbReference type="Proteomes" id="UP000187203"/>
    </source>
</evidence>
<reference evidence="3" key="1">
    <citation type="submission" date="2013-09" db="EMBL/GenBank/DDBJ databases">
        <title>Corchorus olitorius genome sequencing.</title>
        <authorList>
            <person name="Alam M."/>
            <person name="Haque M.S."/>
            <person name="Islam M.S."/>
            <person name="Emdad E.M."/>
            <person name="Islam M.M."/>
            <person name="Ahmed B."/>
            <person name="Halim A."/>
            <person name="Hossen Q.M.M."/>
            <person name="Hossain M.Z."/>
            <person name="Ahmed R."/>
            <person name="Khan M.M."/>
            <person name="Islam R."/>
            <person name="Rashid M.M."/>
            <person name="Khan S.A."/>
            <person name="Rahman M.S."/>
            <person name="Alam M."/>
            <person name="Yahiya A.S."/>
            <person name="Khan M.S."/>
            <person name="Azam M.S."/>
            <person name="Haque T."/>
            <person name="Lashkar M.Z.H."/>
            <person name="Akhand A.I."/>
            <person name="Morshed G."/>
            <person name="Roy S."/>
            <person name="Uddin K.S."/>
            <person name="Rabeya T."/>
            <person name="Hossain A.S."/>
            <person name="Chowdhury A."/>
            <person name="Snigdha A.R."/>
            <person name="Mortoza M.S."/>
            <person name="Matin S.A."/>
            <person name="Hoque S.M.E."/>
            <person name="Islam M.K."/>
            <person name="Roy D.K."/>
            <person name="Haider R."/>
            <person name="Moosa M.M."/>
            <person name="Elias S.M."/>
            <person name="Hasan A.M."/>
            <person name="Jahan S."/>
            <person name="Shafiuddin M."/>
            <person name="Mahmood N."/>
            <person name="Shommy N.S."/>
        </authorList>
    </citation>
    <scope>NUCLEOTIDE SEQUENCE [LARGE SCALE GENOMIC DNA]</scope>
    <source>
        <strain evidence="3">cv. O-4</strain>
    </source>
</reference>
<protein>
    <submittedName>
        <fullName evidence="2">Phosphatidylinositol 4-kinase</fullName>
    </submittedName>
</protein>
<comment type="caution">
    <text evidence="2">The sequence shown here is derived from an EMBL/GenBank/DDBJ whole genome shotgun (WGS) entry which is preliminary data.</text>
</comment>
<dbReference type="EMBL" id="AWUE01018839">
    <property type="protein sequence ID" value="OMO78006.1"/>
    <property type="molecule type" value="Genomic_DNA"/>
</dbReference>
<dbReference type="AlphaFoldDB" id="A0A1R3I5X8"/>
<organism evidence="2 3">
    <name type="scientific">Corchorus olitorius</name>
    <dbReference type="NCBI Taxonomy" id="93759"/>
    <lineage>
        <taxon>Eukaryota</taxon>
        <taxon>Viridiplantae</taxon>
        <taxon>Streptophyta</taxon>
        <taxon>Embryophyta</taxon>
        <taxon>Tracheophyta</taxon>
        <taxon>Spermatophyta</taxon>
        <taxon>Magnoliopsida</taxon>
        <taxon>eudicotyledons</taxon>
        <taxon>Gunneridae</taxon>
        <taxon>Pentapetalae</taxon>
        <taxon>rosids</taxon>
        <taxon>malvids</taxon>
        <taxon>Malvales</taxon>
        <taxon>Malvaceae</taxon>
        <taxon>Grewioideae</taxon>
        <taxon>Apeibeae</taxon>
        <taxon>Corchorus</taxon>
    </lineage>
</organism>
<sequence length="67" mass="7709">MSPKSERAKTHRFNVQRARRKTEGIFRANSVSRPPLSLSKTSFSILLPFLQNPKAKSQKHPTIFNFP</sequence>
<feature type="compositionally biased region" description="Basic residues" evidence="1">
    <location>
        <begin position="9"/>
        <end position="20"/>
    </location>
</feature>
<proteinExistence type="predicted"/>
<gene>
    <name evidence="2" type="ORF">COLO4_24891</name>
</gene>
<dbReference type="Proteomes" id="UP000187203">
    <property type="component" value="Unassembled WGS sequence"/>
</dbReference>
<evidence type="ECO:0000313" key="2">
    <source>
        <dbReference type="EMBL" id="OMO78006.1"/>
    </source>
</evidence>
<accession>A0A1R3I5X8</accession>
<keyword evidence="3" id="KW-1185">Reference proteome</keyword>
<evidence type="ECO:0000256" key="1">
    <source>
        <dbReference type="SAM" id="MobiDB-lite"/>
    </source>
</evidence>
<feature type="region of interest" description="Disordered" evidence="1">
    <location>
        <begin position="1"/>
        <end position="27"/>
    </location>
</feature>